<keyword evidence="4" id="KW-0378">Hydrolase</keyword>
<keyword evidence="8" id="KW-0539">Nucleus</keyword>
<comment type="subcellular location">
    <subcellularLocation>
        <location evidence="1">Nucleus</location>
    </subcellularLocation>
</comment>
<gene>
    <name evidence="12" type="ORF">FA10DRAFT_267347</name>
</gene>
<dbReference type="Pfam" id="PF00850">
    <property type="entry name" value="Hist_deacetyl"/>
    <property type="match status" value="1"/>
</dbReference>
<evidence type="ECO:0000256" key="3">
    <source>
        <dbReference type="ARBA" id="ARBA00022491"/>
    </source>
</evidence>
<dbReference type="InParanoid" id="A0A316YNG5"/>
<evidence type="ECO:0000256" key="6">
    <source>
        <dbReference type="ARBA" id="ARBA00023015"/>
    </source>
</evidence>
<proteinExistence type="inferred from homology"/>
<keyword evidence="3" id="KW-0678">Repressor</keyword>
<dbReference type="GO" id="GO:0031507">
    <property type="term" value="P:heterochromatin formation"/>
    <property type="evidence" value="ECO:0007669"/>
    <property type="project" value="TreeGrafter"/>
</dbReference>
<dbReference type="EMBL" id="KZ819636">
    <property type="protein sequence ID" value="PWN90917.1"/>
    <property type="molecule type" value="Genomic_DNA"/>
</dbReference>
<evidence type="ECO:0000256" key="1">
    <source>
        <dbReference type="ARBA" id="ARBA00004123"/>
    </source>
</evidence>
<dbReference type="InterPro" id="IPR003084">
    <property type="entry name" value="HDAC_I/II"/>
</dbReference>
<keyword evidence="6" id="KW-0805">Transcription regulation</keyword>
<dbReference type="AlphaFoldDB" id="A0A316YNG5"/>
<sequence length="598" mass="65793">MSSSTTFLPSNPQPSGFNQTGGGHNHQRSSTGPLMTPVQKPGESASSSAASRVCYFFDSDIGNYHYGPGHPMKPTRIRMCHSLVMNYGLYKKMEIFRAKPATKREMSQFHTDEYVDFLYRVTPDNVDAYAKECLKFDVGDDCPVFDGLFEYCSISAGGSMEGAARLSRDKCDIAVNWAGGLHHAKKGSASGFCYINDIVLGILELLRYHPRVLYIDIDVHHGDGVEEAFYTTDRVMTCSFHKYGEFFPGTGELRDTGFGKGKNYAVNFPLRDGITDESYKSVFEPVITSIMEHYQPSAVVLQCGSDSLAGDKIGSFNLSMRGHANCVEFVKSFGLPLLLLGGGGYTIRNVSRAWAYETGLAAGQELSPQVPVNEYYQYFGPDYTLDVRPNNMEDLNTRGYLEKLKIQVMENLRQTAFAPSVQGHVEPRIERDEALDDEEGLATDMLDPDVRASKDQGMRDRRRQRDGELSDSEDEGEGGRRDRKNYGQNQRNGNGNGNKSRSNSNEPRAPSSQVSIMQPLLQRQRTENANENGGTADPDAVKVEEERMALAQGMDVDAPAPANGSQLTAPGLSEDAVMSDMAAMTGPEASQPHPPSAS</sequence>
<feature type="region of interest" description="Disordered" evidence="10">
    <location>
        <begin position="1"/>
        <end position="46"/>
    </location>
</feature>
<dbReference type="PANTHER" id="PTHR10625:SF10">
    <property type="entry name" value="HISTONE DEACETYLASE HDAC1"/>
    <property type="match status" value="1"/>
</dbReference>
<dbReference type="FunFam" id="3.40.800.20:FF:000001">
    <property type="entry name" value="Histone deacetylase"/>
    <property type="match status" value="1"/>
</dbReference>
<feature type="compositionally biased region" description="Low complexity" evidence="10">
    <location>
        <begin position="486"/>
        <end position="505"/>
    </location>
</feature>
<feature type="domain" description="Histone deacetylase" evidence="11">
    <location>
        <begin position="70"/>
        <end position="358"/>
    </location>
</feature>
<dbReference type="PRINTS" id="PR01270">
    <property type="entry name" value="HDASUPER"/>
</dbReference>
<dbReference type="InterPro" id="IPR037138">
    <property type="entry name" value="His_deacetylse_dom_sf"/>
</dbReference>
<evidence type="ECO:0000256" key="10">
    <source>
        <dbReference type="SAM" id="MobiDB-lite"/>
    </source>
</evidence>
<keyword evidence="13" id="KW-1185">Reference proteome</keyword>
<evidence type="ECO:0000256" key="2">
    <source>
        <dbReference type="ARBA" id="ARBA00012111"/>
    </source>
</evidence>
<evidence type="ECO:0000313" key="12">
    <source>
        <dbReference type="EMBL" id="PWN90917.1"/>
    </source>
</evidence>
<feature type="compositionally biased region" description="Polar residues" evidence="10">
    <location>
        <begin position="510"/>
        <end position="533"/>
    </location>
</feature>
<evidence type="ECO:0000256" key="4">
    <source>
        <dbReference type="ARBA" id="ARBA00022801"/>
    </source>
</evidence>
<dbReference type="GO" id="GO:0141221">
    <property type="term" value="F:histone deacetylase activity, hydrolytic mechanism"/>
    <property type="evidence" value="ECO:0007669"/>
    <property type="project" value="UniProtKB-EC"/>
</dbReference>
<feature type="region of interest" description="Disordered" evidence="10">
    <location>
        <begin position="439"/>
        <end position="598"/>
    </location>
</feature>
<dbReference type="InterPro" id="IPR000286">
    <property type="entry name" value="HDACs"/>
</dbReference>
<dbReference type="FunCoup" id="A0A316YNG5">
    <property type="interactions" value="594"/>
</dbReference>
<organism evidence="12 13">
    <name type="scientific">Acaromyces ingoldii</name>
    <dbReference type="NCBI Taxonomy" id="215250"/>
    <lineage>
        <taxon>Eukaryota</taxon>
        <taxon>Fungi</taxon>
        <taxon>Dikarya</taxon>
        <taxon>Basidiomycota</taxon>
        <taxon>Ustilaginomycotina</taxon>
        <taxon>Exobasidiomycetes</taxon>
        <taxon>Exobasidiales</taxon>
        <taxon>Cryptobasidiaceae</taxon>
        <taxon>Acaromyces</taxon>
    </lineage>
</organism>
<evidence type="ECO:0000256" key="5">
    <source>
        <dbReference type="ARBA" id="ARBA00022853"/>
    </source>
</evidence>
<keyword evidence="7" id="KW-0804">Transcription</keyword>
<comment type="similarity">
    <text evidence="9">Belongs to the histone deacetylase family. HD Type 1 subfamily.</text>
</comment>
<feature type="compositionally biased region" description="Basic and acidic residues" evidence="10">
    <location>
        <begin position="539"/>
        <end position="548"/>
    </location>
</feature>
<dbReference type="InterPro" id="IPR023801">
    <property type="entry name" value="His_deacetylse_dom"/>
</dbReference>
<dbReference type="PANTHER" id="PTHR10625">
    <property type="entry name" value="HISTONE DEACETYLASE HDAC1-RELATED"/>
    <property type="match status" value="1"/>
</dbReference>
<dbReference type="GO" id="GO:0070210">
    <property type="term" value="C:Rpd3L-Expanded complex"/>
    <property type="evidence" value="ECO:0007669"/>
    <property type="project" value="TreeGrafter"/>
</dbReference>
<reference evidence="12 13" key="1">
    <citation type="journal article" date="2018" name="Mol. Biol. Evol.">
        <title>Broad Genomic Sampling Reveals a Smut Pathogenic Ancestry of the Fungal Clade Ustilaginomycotina.</title>
        <authorList>
            <person name="Kijpornyongpan T."/>
            <person name="Mondo S.J."/>
            <person name="Barry K."/>
            <person name="Sandor L."/>
            <person name="Lee J."/>
            <person name="Lipzen A."/>
            <person name="Pangilinan J."/>
            <person name="LaButti K."/>
            <person name="Hainaut M."/>
            <person name="Henrissat B."/>
            <person name="Grigoriev I.V."/>
            <person name="Spatafora J.W."/>
            <person name="Aime M.C."/>
        </authorList>
    </citation>
    <scope>NUCLEOTIDE SEQUENCE [LARGE SCALE GENOMIC DNA]</scope>
    <source>
        <strain evidence="12 13">MCA 4198</strain>
    </source>
</reference>
<evidence type="ECO:0000259" key="11">
    <source>
        <dbReference type="Pfam" id="PF00850"/>
    </source>
</evidence>
<dbReference type="OrthoDB" id="1918432at2759"/>
<dbReference type="GO" id="GO:0032221">
    <property type="term" value="C:Rpd3S complex"/>
    <property type="evidence" value="ECO:0007669"/>
    <property type="project" value="UniProtKB-ARBA"/>
</dbReference>
<protein>
    <recommendedName>
        <fullName evidence="2">histone deacetylase</fullName>
        <ecNumber evidence="2">3.5.1.98</ecNumber>
    </recommendedName>
</protein>
<dbReference type="GeneID" id="37043791"/>
<evidence type="ECO:0000256" key="7">
    <source>
        <dbReference type="ARBA" id="ARBA00023163"/>
    </source>
</evidence>
<keyword evidence="5" id="KW-0156">Chromatin regulator</keyword>
<dbReference type="Proteomes" id="UP000245768">
    <property type="component" value="Unassembled WGS sequence"/>
</dbReference>
<evidence type="ECO:0000256" key="8">
    <source>
        <dbReference type="ARBA" id="ARBA00023242"/>
    </source>
</evidence>
<name>A0A316YNG5_9BASI</name>
<dbReference type="Gene3D" id="3.40.800.20">
    <property type="entry name" value="Histone deacetylase domain"/>
    <property type="match status" value="1"/>
</dbReference>
<evidence type="ECO:0000256" key="9">
    <source>
        <dbReference type="ARBA" id="ARBA00061569"/>
    </source>
</evidence>
<feature type="compositionally biased region" description="Polar residues" evidence="10">
    <location>
        <begin position="1"/>
        <end position="18"/>
    </location>
</feature>
<dbReference type="EC" id="3.5.1.98" evidence="2"/>
<evidence type="ECO:0000313" key="13">
    <source>
        <dbReference type="Proteomes" id="UP000245768"/>
    </source>
</evidence>
<dbReference type="PRINTS" id="PR01271">
    <property type="entry name" value="HISDACETLASE"/>
</dbReference>
<dbReference type="InterPro" id="IPR023696">
    <property type="entry name" value="Ureohydrolase_dom_sf"/>
</dbReference>
<dbReference type="RefSeq" id="XP_025378115.1">
    <property type="nucleotide sequence ID" value="XM_025521875.1"/>
</dbReference>
<accession>A0A316YNG5</accession>
<feature type="compositionally biased region" description="Basic and acidic residues" evidence="10">
    <location>
        <begin position="448"/>
        <end position="468"/>
    </location>
</feature>
<dbReference type="STRING" id="215250.A0A316YNG5"/>
<dbReference type="SUPFAM" id="SSF52768">
    <property type="entry name" value="Arginase/deacetylase"/>
    <property type="match status" value="1"/>
</dbReference>